<feature type="signal peptide" evidence="1">
    <location>
        <begin position="1"/>
        <end position="25"/>
    </location>
</feature>
<dbReference type="KEGG" id="cpor:BED41_04270"/>
<gene>
    <name evidence="3" type="ORF">BED41_04270</name>
</gene>
<dbReference type="OrthoDB" id="4990at2"/>
<dbReference type="Pfam" id="PF11738">
    <property type="entry name" value="DUF3298"/>
    <property type="match status" value="1"/>
</dbReference>
<dbReference type="RefSeq" id="WP_066743430.1">
    <property type="nucleotide sequence ID" value="NZ_CP016757.1"/>
</dbReference>
<evidence type="ECO:0000313" key="3">
    <source>
        <dbReference type="EMBL" id="ANZ44371.1"/>
    </source>
</evidence>
<organism evidence="3 4">
    <name type="scientific">Cloacibacillus porcorum</name>
    <dbReference type="NCBI Taxonomy" id="1197717"/>
    <lineage>
        <taxon>Bacteria</taxon>
        <taxon>Thermotogati</taxon>
        <taxon>Synergistota</taxon>
        <taxon>Synergistia</taxon>
        <taxon>Synergistales</taxon>
        <taxon>Synergistaceae</taxon>
        <taxon>Cloacibacillus</taxon>
    </lineage>
</organism>
<feature type="domain" description="DUF3298" evidence="2">
    <location>
        <begin position="149"/>
        <end position="230"/>
    </location>
</feature>
<reference evidence="3" key="1">
    <citation type="submission" date="2016-08" db="EMBL/GenBank/DDBJ databases">
        <title>Complete genome of Cloacibacillus porcorum.</title>
        <authorList>
            <person name="Looft T."/>
            <person name="Bayles D.O."/>
            <person name="Alt D.P."/>
        </authorList>
    </citation>
    <scope>NUCLEOTIDE SEQUENCE [LARGE SCALE GENOMIC DNA]</scope>
    <source>
        <strain evidence="3">CL-84</strain>
    </source>
</reference>
<dbReference type="EMBL" id="CP016757">
    <property type="protein sequence ID" value="ANZ44371.1"/>
    <property type="molecule type" value="Genomic_DNA"/>
</dbReference>
<accession>A0A1B2I313</accession>
<dbReference type="GeneID" id="83057070"/>
<evidence type="ECO:0000313" key="4">
    <source>
        <dbReference type="Proteomes" id="UP000093044"/>
    </source>
</evidence>
<dbReference type="Gene3D" id="3.90.640.20">
    <property type="entry name" value="Heat-shock cognate protein, ATPase"/>
    <property type="match status" value="1"/>
</dbReference>
<sequence length="243" mass="27202">MRLFRSAAAALSLALLFSGTTAAFAKDIDVHIATLSTYQSEFRGFEVKIVTPIVTGLAVDEVQNELNDAFMQRARQLAADFEKNVSEMMKDDPAFDGHMGVVLDYKVRTDNDKVLAVDIYEMNIAGSSSTVHAFYNFDKKSGKLIELGDLFNEKADYTKVINDYILGEMRRINKKEKGIFWIAPKDEQGFRSIKAKQNFFINDKGNIVICFDKYEVAPGAAGSPEFEIPRRVAAPYLAKKVNT</sequence>
<name>A0A1B2I313_9BACT</name>
<dbReference type="InterPro" id="IPR021729">
    <property type="entry name" value="DUF3298"/>
</dbReference>
<dbReference type="AlphaFoldDB" id="A0A1B2I313"/>
<feature type="chain" id="PRO_5008538863" description="DUF3298 domain-containing protein" evidence="1">
    <location>
        <begin position="26"/>
        <end position="243"/>
    </location>
</feature>
<dbReference type="InterPro" id="IPR037126">
    <property type="entry name" value="PdaC/RsiV-like_sf"/>
</dbReference>
<dbReference type="Gene3D" id="3.30.565.40">
    <property type="entry name" value="Fervidobacterium nodosum Rt17-B1 like"/>
    <property type="match status" value="1"/>
</dbReference>
<proteinExistence type="predicted"/>
<keyword evidence="4" id="KW-1185">Reference proteome</keyword>
<keyword evidence="1" id="KW-0732">Signal</keyword>
<dbReference type="Proteomes" id="UP000093044">
    <property type="component" value="Chromosome"/>
</dbReference>
<protein>
    <recommendedName>
        <fullName evidence="2">DUF3298 domain-containing protein</fullName>
    </recommendedName>
</protein>
<evidence type="ECO:0000259" key="2">
    <source>
        <dbReference type="Pfam" id="PF11738"/>
    </source>
</evidence>
<evidence type="ECO:0000256" key="1">
    <source>
        <dbReference type="SAM" id="SignalP"/>
    </source>
</evidence>
<dbReference type="STRING" id="1197717.BED41_04270"/>